<gene>
    <name evidence="2" type="ORF">Agub_g1537</name>
</gene>
<evidence type="ECO:0000313" key="3">
    <source>
        <dbReference type="Proteomes" id="UP001054857"/>
    </source>
</evidence>
<organism evidence="2 3">
    <name type="scientific">Astrephomene gubernaculifera</name>
    <dbReference type="NCBI Taxonomy" id="47775"/>
    <lineage>
        <taxon>Eukaryota</taxon>
        <taxon>Viridiplantae</taxon>
        <taxon>Chlorophyta</taxon>
        <taxon>core chlorophytes</taxon>
        <taxon>Chlorophyceae</taxon>
        <taxon>CS clade</taxon>
        <taxon>Chlamydomonadales</taxon>
        <taxon>Astrephomenaceae</taxon>
        <taxon>Astrephomene</taxon>
    </lineage>
</organism>
<proteinExistence type="predicted"/>
<sequence length="299" mass="29997">DDHGDVAAAKSTAVDVVPAPGAVQARLVKDVAVVLRPEHKLVKLPTGAQGPCQQAGDSERGVAPTSASTFFTDGGAAAEPEVAGAAAAAAAPSAAAAAAEAARTGSQQRKEDEEVPDPWVQRTELLRLLLGACLDGRPGCMAAIGGAALQLAVGSTAATVQMLGSHQDFLAAFPPDCRRLLETHLGTAAADGGDADGSADGGDGGGSSSSSSSNSRDLTDGRIRNALVLRVDEATCTETSQTAAEAAAATVTTAGVCGLQGRPAFRLSVLPGNRQLDHILEGSKYFWLEKTGYGGNLAG</sequence>
<feature type="compositionally biased region" description="Low complexity" evidence="1">
    <location>
        <begin position="188"/>
        <end position="198"/>
    </location>
</feature>
<reference evidence="2 3" key="1">
    <citation type="journal article" date="2021" name="Sci. Rep.">
        <title>Genome sequencing of the multicellular alga Astrephomene provides insights into convergent evolution of germ-soma differentiation.</title>
        <authorList>
            <person name="Yamashita S."/>
            <person name="Yamamoto K."/>
            <person name="Matsuzaki R."/>
            <person name="Suzuki S."/>
            <person name="Yamaguchi H."/>
            <person name="Hirooka S."/>
            <person name="Minakuchi Y."/>
            <person name="Miyagishima S."/>
            <person name="Kawachi M."/>
            <person name="Toyoda A."/>
            <person name="Nozaki H."/>
        </authorList>
    </citation>
    <scope>NUCLEOTIDE SEQUENCE [LARGE SCALE GENOMIC DNA]</scope>
    <source>
        <strain evidence="2 3">NIES-4017</strain>
    </source>
</reference>
<dbReference type="EMBL" id="BMAR01000001">
    <property type="protein sequence ID" value="GFR40885.1"/>
    <property type="molecule type" value="Genomic_DNA"/>
</dbReference>
<feature type="region of interest" description="Disordered" evidence="1">
    <location>
        <begin position="188"/>
        <end position="218"/>
    </location>
</feature>
<feature type="non-terminal residue" evidence="2">
    <location>
        <position position="1"/>
    </location>
</feature>
<protein>
    <submittedName>
        <fullName evidence="2">Uncharacterized protein</fullName>
    </submittedName>
</protein>
<name>A0AAD3DFK8_9CHLO</name>
<feature type="region of interest" description="Disordered" evidence="1">
    <location>
        <begin position="45"/>
        <end position="68"/>
    </location>
</feature>
<comment type="caution">
    <text evidence="2">The sequence shown here is derived from an EMBL/GenBank/DDBJ whole genome shotgun (WGS) entry which is preliminary data.</text>
</comment>
<evidence type="ECO:0000313" key="2">
    <source>
        <dbReference type="EMBL" id="GFR40885.1"/>
    </source>
</evidence>
<feature type="non-terminal residue" evidence="2">
    <location>
        <position position="299"/>
    </location>
</feature>
<accession>A0AAD3DFK8</accession>
<dbReference type="Proteomes" id="UP001054857">
    <property type="component" value="Unassembled WGS sequence"/>
</dbReference>
<keyword evidence="3" id="KW-1185">Reference proteome</keyword>
<evidence type="ECO:0000256" key="1">
    <source>
        <dbReference type="SAM" id="MobiDB-lite"/>
    </source>
</evidence>
<dbReference type="AlphaFoldDB" id="A0AAD3DFK8"/>